<evidence type="ECO:0000256" key="2">
    <source>
        <dbReference type="ARBA" id="ARBA00022763"/>
    </source>
</evidence>
<evidence type="ECO:0000256" key="1">
    <source>
        <dbReference type="ARBA" id="ARBA00009232"/>
    </source>
</evidence>
<reference evidence="6" key="2">
    <citation type="submission" date="2009-12" db="EMBL/GenBank/DDBJ databases">
        <authorList>
            <person name="Madupu R."/>
            <person name="Durkin A.S."/>
            <person name="Torralba M."/>
            <person name="Methe B."/>
            <person name="Sutton G.G."/>
            <person name="Strausberg R.L."/>
            <person name="Nelson K.E."/>
        </authorList>
    </citation>
    <scope>NUCLEOTIDE SEQUENCE</scope>
    <source>
        <strain evidence="6">28L</strain>
    </source>
</reference>
<dbReference type="RefSeq" id="WP_007391076.1">
    <property type="nucleotide sequence ID" value="NZ_ADGP01000013.1"/>
</dbReference>
<keyword evidence="9" id="KW-1185">Reference proteome</keyword>
<dbReference type="Gene3D" id="3.10.300.10">
    <property type="entry name" value="Methylpurine-DNA glycosylase (MPG)"/>
    <property type="match status" value="1"/>
</dbReference>
<dbReference type="Proteomes" id="UP000004018">
    <property type="component" value="Unassembled WGS sequence"/>
</dbReference>
<evidence type="ECO:0000313" key="8">
    <source>
        <dbReference type="Proteomes" id="UP000003242"/>
    </source>
</evidence>
<dbReference type="FunFam" id="3.10.300.10:FF:000001">
    <property type="entry name" value="Putative 3-methyladenine DNA glycosylase"/>
    <property type="match status" value="1"/>
</dbReference>
<keyword evidence="3 5" id="KW-0378">Hydrolase</keyword>
<dbReference type="InterPro" id="IPR003180">
    <property type="entry name" value="MPG"/>
</dbReference>
<dbReference type="EC" id="3.2.2.-" evidence="5"/>
<dbReference type="GO" id="GO:0003677">
    <property type="term" value="F:DNA binding"/>
    <property type="evidence" value="ECO:0007669"/>
    <property type="project" value="InterPro"/>
</dbReference>
<organism evidence="6 8">
    <name type="scientific">Megasphaera lornae</name>
    <dbReference type="NCBI Taxonomy" id="1000568"/>
    <lineage>
        <taxon>Bacteria</taxon>
        <taxon>Bacillati</taxon>
        <taxon>Bacillota</taxon>
        <taxon>Negativicutes</taxon>
        <taxon>Veillonellales</taxon>
        <taxon>Veillonellaceae</taxon>
        <taxon>Megasphaera</taxon>
    </lineage>
</organism>
<dbReference type="EMBL" id="AFIJ01000026">
    <property type="protein sequence ID" value="EGL40492.1"/>
    <property type="molecule type" value="Genomic_DNA"/>
</dbReference>
<dbReference type="HAMAP" id="MF_00527">
    <property type="entry name" value="3MGH"/>
    <property type="match status" value="1"/>
</dbReference>
<evidence type="ECO:0000313" key="9">
    <source>
        <dbReference type="Proteomes" id="UP000004018"/>
    </source>
</evidence>
<comment type="caution">
    <text evidence="6">The sequence shown here is derived from an EMBL/GenBank/DDBJ whole genome shotgun (WGS) entry which is preliminary data.</text>
</comment>
<name>D3LTS1_9FIRM</name>
<keyword evidence="2 5" id="KW-0227">DNA damage</keyword>
<gene>
    <name evidence="6" type="ORF">HMPREF0889_1370</name>
    <name evidence="7" type="ORF">HMPREF1039_1291</name>
</gene>
<comment type="similarity">
    <text evidence="1 5">Belongs to the DNA glycosylase MPG family.</text>
</comment>
<dbReference type="Proteomes" id="UP000003242">
    <property type="component" value="Unassembled WGS sequence"/>
</dbReference>
<sequence length="202" mass="22468">MKTMTWSKEEFQDAAIHIAPKLLGQYLIHCTKTAEYIGKIVETEAYGGFYKGAADDGSHAFRGRTLRNAPMFEAGGISYVYLIYGMYHCFNVVTSAKDDAQAVLIRAVEPVGGIEAMLHNRRREKMNPAVTNGPGKLCAAMEISRQENGLPLWGDSLYIAGSPYGERFSIGTGPRIHIEYAEKGKFFPWRFFIKGNPFVSKG</sequence>
<dbReference type="Pfam" id="PF02245">
    <property type="entry name" value="Pur_DNA_glyco"/>
    <property type="match status" value="1"/>
</dbReference>
<dbReference type="PANTHER" id="PTHR10429">
    <property type="entry name" value="DNA-3-METHYLADENINE GLYCOSYLASE"/>
    <property type="match status" value="1"/>
</dbReference>
<reference evidence="7 9" key="3">
    <citation type="submission" date="2011-04" db="EMBL/GenBank/DDBJ databases">
        <authorList>
            <person name="Harkins D.M."/>
            <person name="Madupu R."/>
            <person name="Durkin A.S."/>
            <person name="Torralba M."/>
            <person name="Methe B."/>
            <person name="Sutton G.G."/>
            <person name="Nelson K.E."/>
        </authorList>
    </citation>
    <scope>NUCLEOTIDE SEQUENCE [LARGE SCALE GENOMIC DNA]</scope>
    <source>
        <strain evidence="7 9">UPII 199-6</strain>
    </source>
</reference>
<protein>
    <recommendedName>
        <fullName evidence="5">Putative 3-methyladenine DNA glycosylase</fullName>
        <ecNumber evidence="5">3.2.2.-</ecNumber>
    </recommendedName>
</protein>
<dbReference type="STRING" id="699218.HMPREF0889_1370"/>
<dbReference type="GO" id="GO:0003905">
    <property type="term" value="F:alkylbase DNA N-glycosylase activity"/>
    <property type="evidence" value="ECO:0007669"/>
    <property type="project" value="InterPro"/>
</dbReference>
<evidence type="ECO:0000313" key="7">
    <source>
        <dbReference type="EMBL" id="EGL40492.1"/>
    </source>
</evidence>
<evidence type="ECO:0000256" key="4">
    <source>
        <dbReference type="ARBA" id="ARBA00023204"/>
    </source>
</evidence>
<dbReference type="SUPFAM" id="SSF50486">
    <property type="entry name" value="FMT C-terminal domain-like"/>
    <property type="match status" value="1"/>
</dbReference>
<evidence type="ECO:0000256" key="5">
    <source>
        <dbReference type="HAMAP-Rule" id="MF_00527"/>
    </source>
</evidence>
<evidence type="ECO:0000313" key="6">
    <source>
        <dbReference type="EMBL" id="EFD94387.1"/>
    </source>
</evidence>
<dbReference type="OrthoDB" id="9794313at2"/>
<dbReference type="PANTHER" id="PTHR10429:SF0">
    <property type="entry name" value="DNA-3-METHYLADENINE GLYCOSYLASE"/>
    <property type="match status" value="1"/>
</dbReference>
<evidence type="ECO:0000256" key="3">
    <source>
        <dbReference type="ARBA" id="ARBA00022801"/>
    </source>
</evidence>
<dbReference type="InterPro" id="IPR036995">
    <property type="entry name" value="MPG_sf"/>
</dbReference>
<keyword evidence="4 5" id="KW-0234">DNA repair</keyword>
<dbReference type="AlphaFoldDB" id="D3LTS1"/>
<accession>D3LTS1</accession>
<reference evidence="8" key="1">
    <citation type="submission" date="2009-12" db="EMBL/GenBank/DDBJ databases">
        <title>Sequence of Clostridiales genomosp. BVAB3 str. UPII9-5.</title>
        <authorList>
            <person name="Madupu R."/>
            <person name="Durkin A.S."/>
            <person name="Torralba M."/>
            <person name="Methe B."/>
            <person name="Sutton G.G."/>
            <person name="Strausberg R.L."/>
            <person name="Nelson K.E."/>
        </authorList>
    </citation>
    <scope>NUCLEOTIDE SEQUENCE [LARGE SCALE GENOMIC DNA]</scope>
    <source>
        <strain evidence="8">28L</strain>
    </source>
</reference>
<dbReference type="EMBL" id="ADGP01000013">
    <property type="protein sequence ID" value="EFD94387.1"/>
    <property type="molecule type" value="Genomic_DNA"/>
</dbReference>
<dbReference type="CDD" id="cd00540">
    <property type="entry name" value="AAG"/>
    <property type="match status" value="1"/>
</dbReference>
<proteinExistence type="inferred from homology"/>
<dbReference type="NCBIfam" id="TIGR00567">
    <property type="entry name" value="3mg"/>
    <property type="match status" value="1"/>
</dbReference>
<dbReference type="InterPro" id="IPR011034">
    <property type="entry name" value="Formyl_transferase-like_C_sf"/>
</dbReference>
<dbReference type="GO" id="GO:0006284">
    <property type="term" value="P:base-excision repair"/>
    <property type="evidence" value="ECO:0007669"/>
    <property type="project" value="InterPro"/>
</dbReference>
<dbReference type="eggNOG" id="COG2094">
    <property type="taxonomic scope" value="Bacteria"/>
</dbReference>
<keyword evidence="6" id="KW-0326">Glycosidase</keyword>